<evidence type="ECO:0000313" key="4">
    <source>
        <dbReference type="Proteomes" id="UP000790833"/>
    </source>
</evidence>
<comment type="caution">
    <text evidence="3">The sequence shown here is derived from an EMBL/GenBank/DDBJ whole genome shotgun (WGS) entry which is preliminary data.</text>
</comment>
<name>A0A9P7V6R4_9ASCO</name>
<feature type="domain" description="G-patch" evidence="2">
    <location>
        <begin position="73"/>
        <end position="119"/>
    </location>
</feature>
<dbReference type="SMART" id="SM00443">
    <property type="entry name" value="G_patch"/>
    <property type="match status" value="1"/>
</dbReference>
<dbReference type="AlphaFoldDB" id="A0A9P7V6R4"/>
<dbReference type="InterPro" id="IPR000467">
    <property type="entry name" value="G_patch_dom"/>
</dbReference>
<dbReference type="GO" id="GO:0071008">
    <property type="term" value="C:U2-type post-mRNA release spliceosomal complex"/>
    <property type="evidence" value="ECO:0007669"/>
    <property type="project" value="TreeGrafter"/>
</dbReference>
<sequence length="714" mass="82171">MVGFIAFSRGNDSVTASDESQGPSMMSAAVFDRDLYDYSDIEEDINEDDEHNHHHLHDHSASPPPTIADQYQKYGIGARLLMKMGFQLGKGLGANGEGIATPIETQLQPKGMGVGGVSEKNNSNKHQDRIKDSTSQLLDQLPKLYQLLKHVEKLPIQIPSYYIELNNKCSQFKTPPVTETETQAYFQLVKEVKTAFRNLSEFRDAYVQLDSKKEYLESSIADCRRMLHLESTAAETIYGVLTGLRELERTSSDIDHDVVVLQALQKLPSCKVYPRIREVYVSVAKLIVPGIIKNYFDKVSLDLEPLYRMTSMFKSIAYLTDDPMEDTELTVWDAYIIEQLKPFVEQVLDPRMKSDHWLLLNRIIQDNDKLYCSEKNVWMEVSEIVLSKLNRFIKSEWDLEASIDICGYLSRIMEVFQLSKHPQFTLLVDEVVKIYLDVFSSQLEHCIWQAPYKTAMNVLDCFSFGFLSGLTKVETLKTTILVGILSFLTDLKWDTSLCYDKLDIVFELLIRQSNIFPNWTTVIILEFMVLNPFVLHICHLIEDTISVSKQIHSFYYYLQDVIRKYMLQQDEFKSLFKWYMNITLELIESYTATGVVHMKELPSINGDIQPSTTKLEQVILEQEHSVKGLKQTLYMTTFKDVVEKYCEEAFIGMTLLQSHSMKGQVFQFSGADISKRIFGYISDDVLYVSDQHTDLESFEPVSLDELRNMIVETT</sequence>
<dbReference type="GO" id="GO:0003676">
    <property type="term" value="F:nucleic acid binding"/>
    <property type="evidence" value="ECO:0007669"/>
    <property type="project" value="InterPro"/>
</dbReference>
<evidence type="ECO:0000259" key="2">
    <source>
        <dbReference type="PROSITE" id="PS50174"/>
    </source>
</evidence>
<dbReference type="PROSITE" id="PS50174">
    <property type="entry name" value="G_PATCH"/>
    <property type="match status" value="1"/>
</dbReference>
<evidence type="ECO:0000313" key="3">
    <source>
        <dbReference type="EMBL" id="KAG7192240.1"/>
    </source>
</evidence>
<dbReference type="PANTHER" id="PTHR23329:SF1">
    <property type="entry name" value="TUFTELIN-INTERACTING PROTEIN 11"/>
    <property type="match status" value="1"/>
</dbReference>
<dbReference type="GO" id="GO:0000390">
    <property type="term" value="P:spliceosomal complex disassembly"/>
    <property type="evidence" value="ECO:0007669"/>
    <property type="project" value="InterPro"/>
</dbReference>
<protein>
    <recommendedName>
        <fullName evidence="2">G-patch domain-containing protein</fullName>
    </recommendedName>
</protein>
<dbReference type="InterPro" id="IPR045211">
    <property type="entry name" value="TFP11/STIP/Ntr1"/>
</dbReference>
<reference evidence="3" key="1">
    <citation type="submission" date="2021-03" db="EMBL/GenBank/DDBJ databases">
        <authorList>
            <person name="Palmer J.M."/>
        </authorList>
    </citation>
    <scope>NUCLEOTIDE SEQUENCE</scope>
    <source>
        <strain evidence="3">ARV_011</strain>
    </source>
</reference>
<dbReference type="OrthoDB" id="4822at2759"/>
<keyword evidence="4" id="KW-1185">Reference proteome</keyword>
<dbReference type="Proteomes" id="UP000790833">
    <property type="component" value="Unassembled WGS sequence"/>
</dbReference>
<accession>A0A9P7V6R4</accession>
<feature type="region of interest" description="Disordered" evidence="1">
    <location>
        <begin position="108"/>
        <end position="127"/>
    </location>
</feature>
<dbReference type="EMBL" id="JAHMUF010000019">
    <property type="protein sequence ID" value="KAG7192240.1"/>
    <property type="molecule type" value="Genomic_DNA"/>
</dbReference>
<dbReference type="GeneID" id="66115332"/>
<proteinExistence type="predicted"/>
<evidence type="ECO:0000256" key="1">
    <source>
        <dbReference type="SAM" id="MobiDB-lite"/>
    </source>
</evidence>
<organism evidence="3 4">
    <name type="scientific">Scheffersomyces spartinae</name>
    <dbReference type="NCBI Taxonomy" id="45513"/>
    <lineage>
        <taxon>Eukaryota</taxon>
        <taxon>Fungi</taxon>
        <taxon>Dikarya</taxon>
        <taxon>Ascomycota</taxon>
        <taxon>Saccharomycotina</taxon>
        <taxon>Pichiomycetes</taxon>
        <taxon>Debaryomycetaceae</taxon>
        <taxon>Scheffersomyces</taxon>
    </lineage>
</organism>
<dbReference type="Pfam" id="PF01585">
    <property type="entry name" value="G-patch"/>
    <property type="match status" value="1"/>
</dbReference>
<dbReference type="PANTHER" id="PTHR23329">
    <property type="entry name" value="TUFTELIN-INTERACTING PROTEIN 11-RELATED"/>
    <property type="match status" value="1"/>
</dbReference>
<gene>
    <name evidence="3" type="ORF">KQ657_001958</name>
</gene>
<dbReference type="RefSeq" id="XP_043047790.1">
    <property type="nucleotide sequence ID" value="XM_043192735.1"/>
</dbReference>